<keyword evidence="3" id="KW-1185">Reference proteome</keyword>
<evidence type="ECO:0000313" key="4">
    <source>
        <dbReference type="WBParaSite" id="SSLN_0001960201-mRNA-1"/>
    </source>
</evidence>
<proteinExistence type="predicted"/>
<reference evidence="2 3" key="2">
    <citation type="submission" date="2018-11" db="EMBL/GenBank/DDBJ databases">
        <authorList>
            <consortium name="Pathogen Informatics"/>
        </authorList>
    </citation>
    <scope>NUCLEOTIDE SEQUENCE [LARGE SCALE GENOMIC DNA]</scope>
    <source>
        <strain evidence="2 3">NST_G2</strain>
    </source>
</reference>
<dbReference type="Proteomes" id="UP000275846">
    <property type="component" value="Unassembled WGS sequence"/>
</dbReference>
<organism evidence="4">
    <name type="scientific">Schistocephalus solidus</name>
    <name type="common">Tapeworm</name>
    <dbReference type="NCBI Taxonomy" id="70667"/>
    <lineage>
        <taxon>Eukaryota</taxon>
        <taxon>Metazoa</taxon>
        <taxon>Spiralia</taxon>
        <taxon>Lophotrochozoa</taxon>
        <taxon>Platyhelminthes</taxon>
        <taxon>Cestoda</taxon>
        <taxon>Eucestoda</taxon>
        <taxon>Diphyllobothriidea</taxon>
        <taxon>Diphyllobothriidae</taxon>
        <taxon>Schistocephalus</taxon>
    </lineage>
</organism>
<evidence type="ECO:0000256" key="1">
    <source>
        <dbReference type="SAM" id="MobiDB-lite"/>
    </source>
</evidence>
<dbReference type="AlphaFoldDB" id="A0A183TQY5"/>
<gene>
    <name evidence="2" type="ORF">SSLN_LOCUS18883</name>
</gene>
<name>A0A183TQY5_SCHSO</name>
<sequence>MDNDEREFRNPTDSSNDVSVKGSRMRSVSTVNTTVKDDKLTMKDKSGIPSTIGLNTGLTIPLPIPVYSQKLYGGNDREIVNKAALHFTNTVAVAEPRPPREHQHHRRLTDDANFYSVLA</sequence>
<dbReference type="EMBL" id="UYSU01045578">
    <property type="protein sequence ID" value="VDM05269.1"/>
    <property type="molecule type" value="Genomic_DNA"/>
</dbReference>
<feature type="compositionally biased region" description="Basic and acidic residues" evidence="1">
    <location>
        <begin position="1"/>
        <end position="10"/>
    </location>
</feature>
<evidence type="ECO:0000313" key="3">
    <source>
        <dbReference type="Proteomes" id="UP000275846"/>
    </source>
</evidence>
<feature type="region of interest" description="Disordered" evidence="1">
    <location>
        <begin position="1"/>
        <end position="32"/>
    </location>
</feature>
<dbReference type="WBParaSite" id="SSLN_0001960201-mRNA-1">
    <property type="protein sequence ID" value="SSLN_0001960201-mRNA-1"/>
    <property type="gene ID" value="SSLN_0001960201"/>
</dbReference>
<evidence type="ECO:0000313" key="2">
    <source>
        <dbReference type="EMBL" id="VDM05269.1"/>
    </source>
</evidence>
<reference evidence="4" key="1">
    <citation type="submission" date="2016-06" db="UniProtKB">
        <authorList>
            <consortium name="WormBaseParasite"/>
        </authorList>
    </citation>
    <scope>IDENTIFICATION</scope>
</reference>
<protein>
    <submittedName>
        <fullName evidence="2 4">Uncharacterized protein</fullName>
    </submittedName>
</protein>
<accession>A0A183TQY5</accession>